<evidence type="ECO:0000313" key="7">
    <source>
        <dbReference type="EMBL" id="WZC48120.1"/>
    </source>
</evidence>
<evidence type="ECO:0000256" key="1">
    <source>
        <dbReference type="ARBA" id="ARBA00004141"/>
    </source>
</evidence>
<dbReference type="EMBL" id="CP150951">
    <property type="protein sequence ID" value="WZC48120.1"/>
    <property type="molecule type" value="Genomic_DNA"/>
</dbReference>
<keyword evidence="2 5" id="KW-0812">Transmembrane</keyword>
<proteinExistence type="predicted"/>
<keyword evidence="8" id="KW-1185">Reference proteome</keyword>
<protein>
    <submittedName>
        <fullName evidence="7">YIP1 family protein</fullName>
    </submittedName>
</protein>
<feature type="transmembrane region" description="Helical" evidence="5">
    <location>
        <begin position="74"/>
        <end position="94"/>
    </location>
</feature>
<dbReference type="Pfam" id="PF04893">
    <property type="entry name" value="Yip1"/>
    <property type="match status" value="1"/>
</dbReference>
<sequence length="199" mass="21378">MTLNLQSWMRAVWTSLIAPAEVAAQMLALRYPRHVLWTGLALVAILNVLPYSVVQMIAPVPIVFDQQVITLTPFAYAVIMSAFLVLVVLTLTHLGRLMGGTGTLDGALMMIIWFQAINLTLKLIQLGLLFIAPGVAALFGTMILGATIWVLLNFVNVLHGFAHLGKAIVLIIGAFLGAMLGTGIVMTFLGVVPPLGEMT</sequence>
<evidence type="ECO:0000256" key="4">
    <source>
        <dbReference type="ARBA" id="ARBA00023136"/>
    </source>
</evidence>
<evidence type="ECO:0000313" key="8">
    <source>
        <dbReference type="Proteomes" id="UP001440612"/>
    </source>
</evidence>
<organism evidence="7 8">
    <name type="scientific">Yoonia phaeophyticola</name>
    <dbReference type="NCBI Taxonomy" id="3137369"/>
    <lineage>
        <taxon>Bacteria</taxon>
        <taxon>Pseudomonadati</taxon>
        <taxon>Pseudomonadota</taxon>
        <taxon>Alphaproteobacteria</taxon>
        <taxon>Rhodobacterales</taxon>
        <taxon>Paracoccaceae</taxon>
        <taxon>Yoonia</taxon>
    </lineage>
</organism>
<keyword evidence="4 5" id="KW-0472">Membrane</keyword>
<evidence type="ECO:0000256" key="3">
    <source>
        <dbReference type="ARBA" id="ARBA00022989"/>
    </source>
</evidence>
<accession>A0ABZ2V449</accession>
<gene>
    <name evidence="7" type="ORF">AABB29_14740</name>
</gene>
<evidence type="ECO:0000259" key="6">
    <source>
        <dbReference type="Pfam" id="PF04893"/>
    </source>
</evidence>
<dbReference type="RefSeq" id="WP_341366239.1">
    <property type="nucleotide sequence ID" value="NZ_CP150951.2"/>
</dbReference>
<comment type="subcellular location">
    <subcellularLocation>
        <location evidence="1">Membrane</location>
        <topology evidence="1">Multi-pass membrane protein</topology>
    </subcellularLocation>
</comment>
<feature type="transmembrane region" description="Helical" evidence="5">
    <location>
        <begin position="35"/>
        <end position="54"/>
    </location>
</feature>
<feature type="domain" description="Yip1" evidence="6">
    <location>
        <begin position="13"/>
        <end position="180"/>
    </location>
</feature>
<evidence type="ECO:0000256" key="5">
    <source>
        <dbReference type="SAM" id="Phobius"/>
    </source>
</evidence>
<name>A0ABZ2V449_9RHOB</name>
<evidence type="ECO:0000256" key="2">
    <source>
        <dbReference type="ARBA" id="ARBA00022692"/>
    </source>
</evidence>
<keyword evidence="3 5" id="KW-1133">Transmembrane helix</keyword>
<reference evidence="8" key="1">
    <citation type="submission" date="2024-04" db="EMBL/GenBank/DDBJ databases">
        <title>Phylogenomic analyses of a clade within the roseobacter group suggest taxonomic reassignments of species of the genera Aestuariivita, Citreicella, Loktanella, Nautella, Pelagibaca, Ruegeria, Thalassobius, Thiobacimonas and Tropicibacter, and the proposal o.</title>
        <authorList>
            <person name="Jeon C.O."/>
        </authorList>
    </citation>
    <scope>NUCLEOTIDE SEQUENCE [LARGE SCALE GENOMIC DNA]</scope>
    <source>
        <strain evidence="8">BS5-3</strain>
    </source>
</reference>
<dbReference type="InterPro" id="IPR006977">
    <property type="entry name" value="Yip1_dom"/>
</dbReference>
<dbReference type="Proteomes" id="UP001440612">
    <property type="component" value="Chromosome"/>
</dbReference>
<feature type="transmembrane region" description="Helical" evidence="5">
    <location>
        <begin position="130"/>
        <end position="155"/>
    </location>
</feature>
<feature type="transmembrane region" description="Helical" evidence="5">
    <location>
        <begin position="167"/>
        <end position="192"/>
    </location>
</feature>
<feature type="transmembrane region" description="Helical" evidence="5">
    <location>
        <begin position="106"/>
        <end position="124"/>
    </location>
</feature>